<feature type="domain" description="4Fe-4S ferredoxin-type" evidence="4">
    <location>
        <begin position="337"/>
        <end position="366"/>
    </location>
</feature>
<name>A0ABS5PU28_9FIRM</name>
<dbReference type="Gene3D" id="3.20.20.100">
    <property type="entry name" value="NADP-dependent oxidoreductase domain"/>
    <property type="match status" value="1"/>
</dbReference>
<dbReference type="PANTHER" id="PTHR43312">
    <property type="entry name" value="D-THREO-ALDOSE 1-DEHYDROGENASE"/>
    <property type="match status" value="1"/>
</dbReference>
<dbReference type="InterPro" id="IPR017896">
    <property type="entry name" value="4Fe4S_Fe-S-bd"/>
</dbReference>
<organism evidence="5 6">
    <name type="scientific">Fusibacter paucivorans</name>
    <dbReference type="NCBI Taxonomy" id="76009"/>
    <lineage>
        <taxon>Bacteria</taxon>
        <taxon>Bacillati</taxon>
        <taxon>Bacillota</taxon>
        <taxon>Clostridia</taxon>
        <taxon>Eubacteriales</taxon>
        <taxon>Eubacteriales Family XII. Incertae Sedis</taxon>
        <taxon>Fusibacter</taxon>
    </lineage>
</organism>
<keyword evidence="2" id="KW-0408">Iron</keyword>
<evidence type="ECO:0000256" key="3">
    <source>
        <dbReference type="ARBA" id="ARBA00023014"/>
    </source>
</evidence>
<dbReference type="InterPro" id="IPR017900">
    <property type="entry name" value="4Fe4S_Fe_S_CS"/>
</dbReference>
<dbReference type="Pfam" id="PF13534">
    <property type="entry name" value="Fer4_17"/>
    <property type="match status" value="1"/>
</dbReference>
<dbReference type="Pfam" id="PF00248">
    <property type="entry name" value="Aldo_ket_red"/>
    <property type="match status" value="1"/>
</dbReference>
<protein>
    <submittedName>
        <fullName evidence="5">Aldo/keto reductase</fullName>
    </submittedName>
</protein>
<evidence type="ECO:0000313" key="6">
    <source>
        <dbReference type="Proteomes" id="UP000746471"/>
    </source>
</evidence>
<evidence type="ECO:0000256" key="2">
    <source>
        <dbReference type="ARBA" id="ARBA00023004"/>
    </source>
</evidence>
<dbReference type="SUPFAM" id="SSF46548">
    <property type="entry name" value="alpha-helical ferredoxin"/>
    <property type="match status" value="1"/>
</dbReference>
<dbReference type="PROSITE" id="PS00198">
    <property type="entry name" value="4FE4S_FER_1"/>
    <property type="match status" value="1"/>
</dbReference>
<keyword evidence="3" id="KW-0411">Iron-sulfur</keyword>
<proteinExistence type="predicted"/>
<dbReference type="PANTHER" id="PTHR43312:SF1">
    <property type="entry name" value="NADP-DEPENDENT OXIDOREDUCTASE DOMAIN-CONTAINING PROTEIN"/>
    <property type="match status" value="1"/>
</dbReference>
<keyword evidence="1" id="KW-0479">Metal-binding</keyword>
<keyword evidence="6" id="KW-1185">Reference proteome</keyword>
<dbReference type="InterPro" id="IPR036812">
    <property type="entry name" value="NAD(P)_OxRdtase_dom_sf"/>
</dbReference>
<dbReference type="RefSeq" id="WP_213238445.1">
    <property type="nucleotide sequence ID" value="NZ_JAHBCL010000046.1"/>
</dbReference>
<evidence type="ECO:0000259" key="4">
    <source>
        <dbReference type="PROSITE" id="PS51379"/>
    </source>
</evidence>
<reference evidence="5 6" key="1">
    <citation type="submission" date="2021-05" db="EMBL/GenBank/DDBJ databases">
        <title>Fusibacter ferrireducens sp. nov., an anaerobic, sulfur- and Fe-reducing bacterium isolated from the mangrove sediment.</title>
        <authorList>
            <person name="Qiu D."/>
        </authorList>
    </citation>
    <scope>NUCLEOTIDE SEQUENCE [LARGE SCALE GENOMIC DNA]</scope>
    <source>
        <strain evidence="5 6">DSM 12116</strain>
    </source>
</reference>
<accession>A0ABS5PU28</accession>
<dbReference type="PROSITE" id="PS51379">
    <property type="entry name" value="4FE4S_FER_2"/>
    <property type="match status" value="1"/>
</dbReference>
<evidence type="ECO:0000313" key="5">
    <source>
        <dbReference type="EMBL" id="MBS7528588.1"/>
    </source>
</evidence>
<dbReference type="Proteomes" id="UP000746471">
    <property type="component" value="Unassembled WGS sequence"/>
</dbReference>
<sequence>MEYRKTSKGDAISVIGIGSTMMHEIPAEAMTPLFDEAERQGVNLIDLAMSYPEPFKHIGNALAGRREKFFIQMHLGMIFPNGQYERTRDLEKVRQGFEEQLQWLQTDYIDFGFIHYVDDLEDYQRVFDSGVFDYAKQLKQEGAIRYLGVASHVADICLRFIETGDVDLVMFSVNPAYDLNPIVNLPFDDLDMGNYEKADAYEQRQRLYRECEKRGIGLQVMKAFGGGILLDEQRSPLGRALNVYQCLQYALDRPGVISCLLGVRSKEDLILAAGYDDAPAEDRDYAFISECQTVDMKGVCVYCNHCLPCPVNIDIAAVNKFLDLYHAGDLLAKKHYQSLLHRAEDCIQCGHCMANCPFGVDVMAKLAQAQAEMTP</sequence>
<evidence type="ECO:0000256" key="1">
    <source>
        <dbReference type="ARBA" id="ARBA00022723"/>
    </source>
</evidence>
<comment type="caution">
    <text evidence="5">The sequence shown here is derived from an EMBL/GenBank/DDBJ whole genome shotgun (WGS) entry which is preliminary data.</text>
</comment>
<dbReference type="CDD" id="cd19100">
    <property type="entry name" value="AKR_unchar"/>
    <property type="match status" value="1"/>
</dbReference>
<gene>
    <name evidence="5" type="ORF">KHM83_18120</name>
</gene>
<dbReference type="SUPFAM" id="SSF51430">
    <property type="entry name" value="NAD(P)-linked oxidoreductase"/>
    <property type="match status" value="1"/>
</dbReference>
<dbReference type="EMBL" id="JAHBCL010000046">
    <property type="protein sequence ID" value="MBS7528588.1"/>
    <property type="molecule type" value="Genomic_DNA"/>
</dbReference>
<dbReference type="InterPro" id="IPR053135">
    <property type="entry name" value="AKR2_Oxidoreductase"/>
</dbReference>
<dbReference type="InterPro" id="IPR023210">
    <property type="entry name" value="NADP_OxRdtase_dom"/>
</dbReference>